<accession>A0A2M4BHJ2</accession>
<name>A0A2M4BHJ2_9DIPT</name>
<feature type="domain" description="BTB" evidence="5">
    <location>
        <begin position="37"/>
        <end position="102"/>
    </location>
</feature>
<reference evidence="7" key="1">
    <citation type="submission" date="2018-01" db="EMBL/GenBank/DDBJ databases">
        <title>An insight into the sialome of Amazonian anophelines.</title>
        <authorList>
            <person name="Ribeiro J.M."/>
            <person name="Scarpassa V."/>
            <person name="Calvo E."/>
        </authorList>
    </citation>
    <scope>NUCLEOTIDE SEQUENCE</scope>
    <source>
        <tissue evidence="7">Salivary glands</tissue>
    </source>
</reference>
<dbReference type="InterPro" id="IPR000210">
    <property type="entry name" value="BTB/POZ_dom"/>
</dbReference>
<dbReference type="InterPro" id="IPR013087">
    <property type="entry name" value="Znf_C2H2_type"/>
</dbReference>
<evidence type="ECO:0000259" key="5">
    <source>
        <dbReference type="PROSITE" id="PS50097"/>
    </source>
</evidence>
<dbReference type="PANTHER" id="PTHR23110">
    <property type="entry name" value="BTB DOMAIN TRANSCRIPTION FACTOR"/>
    <property type="match status" value="1"/>
</dbReference>
<dbReference type="GO" id="GO:0006357">
    <property type="term" value="P:regulation of transcription by RNA polymerase II"/>
    <property type="evidence" value="ECO:0007669"/>
    <property type="project" value="TreeGrafter"/>
</dbReference>
<dbReference type="EMBL" id="GGFJ01003389">
    <property type="protein sequence ID" value="MBW52530.1"/>
    <property type="molecule type" value="Transcribed_RNA"/>
</dbReference>
<evidence type="ECO:0000259" key="6">
    <source>
        <dbReference type="PROSITE" id="PS50157"/>
    </source>
</evidence>
<keyword evidence="3" id="KW-0479">Metal-binding</keyword>
<keyword evidence="3" id="KW-0862">Zinc</keyword>
<feature type="domain" description="C2H2-type" evidence="6">
    <location>
        <begin position="492"/>
        <end position="520"/>
    </location>
</feature>
<dbReference type="FunFam" id="3.30.710.10:FF:000218">
    <property type="entry name" value="Lolal-like protein"/>
    <property type="match status" value="1"/>
</dbReference>
<keyword evidence="3" id="KW-0863">Zinc-finger</keyword>
<dbReference type="PROSITE" id="PS00028">
    <property type="entry name" value="ZINC_FINGER_C2H2_1"/>
    <property type="match status" value="2"/>
</dbReference>
<dbReference type="GO" id="GO:0008270">
    <property type="term" value="F:zinc ion binding"/>
    <property type="evidence" value="ECO:0007669"/>
    <property type="project" value="UniProtKB-KW"/>
</dbReference>
<feature type="region of interest" description="Disordered" evidence="4">
    <location>
        <begin position="555"/>
        <end position="597"/>
    </location>
</feature>
<dbReference type="InterPro" id="IPR051095">
    <property type="entry name" value="Dros_DevTransReg"/>
</dbReference>
<proteinExistence type="predicted"/>
<dbReference type="SUPFAM" id="SSF54695">
    <property type="entry name" value="POZ domain"/>
    <property type="match status" value="1"/>
</dbReference>
<feature type="compositionally biased region" description="Polar residues" evidence="4">
    <location>
        <begin position="555"/>
        <end position="566"/>
    </location>
</feature>
<evidence type="ECO:0000313" key="7">
    <source>
        <dbReference type="EMBL" id="MBW52530.1"/>
    </source>
</evidence>
<dbReference type="CDD" id="cd18315">
    <property type="entry name" value="BTB_POZ_BAB-like"/>
    <property type="match status" value="1"/>
</dbReference>
<keyword evidence="2" id="KW-0539">Nucleus</keyword>
<dbReference type="SMART" id="SM00225">
    <property type="entry name" value="BTB"/>
    <property type="match status" value="1"/>
</dbReference>
<dbReference type="GO" id="GO:0048666">
    <property type="term" value="P:neuron development"/>
    <property type="evidence" value="ECO:0007669"/>
    <property type="project" value="UniProtKB-ARBA"/>
</dbReference>
<feature type="region of interest" description="Disordered" evidence="4">
    <location>
        <begin position="121"/>
        <end position="142"/>
    </location>
</feature>
<dbReference type="SMART" id="SM00355">
    <property type="entry name" value="ZnF_C2H2"/>
    <property type="match status" value="2"/>
</dbReference>
<dbReference type="SUPFAM" id="SSF57667">
    <property type="entry name" value="beta-beta-alpha zinc fingers"/>
    <property type="match status" value="1"/>
</dbReference>
<feature type="compositionally biased region" description="Basic and acidic residues" evidence="4">
    <location>
        <begin position="567"/>
        <end position="578"/>
    </location>
</feature>
<evidence type="ECO:0000256" key="4">
    <source>
        <dbReference type="SAM" id="MobiDB-lite"/>
    </source>
</evidence>
<protein>
    <submittedName>
        <fullName evidence="7">Uncharacterized protein</fullName>
    </submittedName>
</protein>
<evidence type="ECO:0000256" key="3">
    <source>
        <dbReference type="PROSITE-ProRule" id="PRU00042"/>
    </source>
</evidence>
<dbReference type="PANTHER" id="PTHR23110:SF106">
    <property type="entry name" value="FI01104P"/>
    <property type="match status" value="1"/>
</dbReference>
<dbReference type="PROSITE" id="PS50157">
    <property type="entry name" value="ZINC_FINGER_C2H2_2"/>
    <property type="match status" value="2"/>
</dbReference>
<evidence type="ECO:0000256" key="1">
    <source>
        <dbReference type="ARBA" id="ARBA00004123"/>
    </source>
</evidence>
<dbReference type="PROSITE" id="PS50097">
    <property type="entry name" value="BTB"/>
    <property type="match status" value="1"/>
</dbReference>
<evidence type="ECO:0000256" key="2">
    <source>
        <dbReference type="ARBA" id="ARBA00023242"/>
    </source>
</evidence>
<organism evidence="7">
    <name type="scientific">Anopheles marajoara</name>
    <dbReference type="NCBI Taxonomy" id="58244"/>
    <lineage>
        <taxon>Eukaryota</taxon>
        <taxon>Metazoa</taxon>
        <taxon>Ecdysozoa</taxon>
        <taxon>Arthropoda</taxon>
        <taxon>Hexapoda</taxon>
        <taxon>Insecta</taxon>
        <taxon>Pterygota</taxon>
        <taxon>Neoptera</taxon>
        <taxon>Endopterygota</taxon>
        <taxon>Diptera</taxon>
        <taxon>Nematocera</taxon>
        <taxon>Culicoidea</taxon>
        <taxon>Culicidae</taxon>
        <taxon>Anophelinae</taxon>
        <taxon>Anopheles</taxon>
    </lineage>
</organism>
<dbReference type="GO" id="GO:0048513">
    <property type="term" value="P:animal organ development"/>
    <property type="evidence" value="ECO:0007669"/>
    <property type="project" value="UniProtKB-ARBA"/>
</dbReference>
<dbReference type="InterPro" id="IPR036236">
    <property type="entry name" value="Znf_C2H2_sf"/>
</dbReference>
<dbReference type="Gene3D" id="3.30.160.60">
    <property type="entry name" value="Classic Zinc Finger"/>
    <property type="match status" value="1"/>
</dbReference>
<feature type="compositionally biased region" description="Polar residues" evidence="4">
    <location>
        <begin position="121"/>
        <end position="137"/>
    </location>
</feature>
<sequence length="612" mass="68175">MTNIQNMPAQQFSLRWNNYTHYIATAFDALRYEEDFVDVTLCCEGRKIRAHKMLLSACSPYFKDVFKENPCQHPVIIFKNVRYTDLMSIVEFMYQGEVSIGQDQLPSFLHTAEMLTIRGLTDNSSDTRQTQQAGTVGSSSSITQQLLQTQPTNVLDKSLATGESIYLTLPSNSTIVHQPKLVQAQLQTTPIISKAILKTVPPEMPALTPSSSSISVPLAQQQTQQQATLTKIQVQTTQQHQQQGQTQQQPQQVQVQVQQLPQVIQQSQQQTQQIQVQTQQQSQQQQTVQTAQATTLQEVVDSVVQNKKKKFKLQQIVTTSQPASTVTVPATTTVTMTATPTGPSTSDGEIYEQETYTLTDVKVVQATSQNTQDHRQMQQDEQQVTVETYAEAAQQSGSSMKIEMPEFIGVDEAMGSTPGNNNAFMQESYQLVAENIEEKDEDEDMAQDNIEIEGSDMDMSRIFQSSSEEPSKSNLLQVSMDTIGLGNQNKLYKCPECRRSFCSTNAMKRHQQAKHSSTQTSFMCAFCEARFKTKWSLSTHKSKYHRGQSTTIIIRTNEQDSAGTGTKDTEDAAVKSKGQDSSTLAQETRKRTASGGMVTRVKSQAIVDAEDS</sequence>
<dbReference type="GO" id="GO:0005634">
    <property type="term" value="C:nucleus"/>
    <property type="evidence" value="ECO:0007669"/>
    <property type="project" value="UniProtKB-SubCell"/>
</dbReference>
<dbReference type="Gene3D" id="3.30.710.10">
    <property type="entry name" value="Potassium Channel Kv1.1, Chain A"/>
    <property type="match status" value="1"/>
</dbReference>
<dbReference type="InterPro" id="IPR011333">
    <property type="entry name" value="SKP1/BTB/POZ_sf"/>
</dbReference>
<comment type="subcellular location">
    <subcellularLocation>
        <location evidence="1">Nucleus</location>
    </subcellularLocation>
</comment>
<feature type="domain" description="C2H2-type" evidence="6">
    <location>
        <begin position="522"/>
        <end position="550"/>
    </location>
</feature>
<dbReference type="AlphaFoldDB" id="A0A2M4BHJ2"/>
<dbReference type="GO" id="GO:0003006">
    <property type="term" value="P:developmental process involved in reproduction"/>
    <property type="evidence" value="ECO:0007669"/>
    <property type="project" value="UniProtKB-ARBA"/>
</dbReference>
<dbReference type="Pfam" id="PF00651">
    <property type="entry name" value="BTB"/>
    <property type="match status" value="1"/>
</dbReference>